<dbReference type="Proteomes" id="UP000265515">
    <property type="component" value="Unassembled WGS sequence"/>
</dbReference>
<protein>
    <submittedName>
        <fullName evidence="3">Uncharacterized protein</fullName>
    </submittedName>
</protein>
<dbReference type="Gramene" id="GBG72780">
    <property type="protein sequence ID" value="GBG72780"/>
    <property type="gene ID" value="CBR_g12348"/>
</dbReference>
<dbReference type="AlphaFoldDB" id="A0A388KRT8"/>
<comment type="caution">
    <text evidence="3">The sequence shown here is derived from an EMBL/GenBank/DDBJ whole genome shotgun (WGS) entry which is preliminary data.</text>
</comment>
<gene>
    <name evidence="3" type="ORF">CBR_g12348</name>
</gene>
<dbReference type="EMBL" id="BFEA01000172">
    <property type="protein sequence ID" value="GBG72780.1"/>
    <property type="molecule type" value="Genomic_DNA"/>
</dbReference>
<organism evidence="3 4">
    <name type="scientific">Chara braunii</name>
    <name type="common">Braun's stonewort</name>
    <dbReference type="NCBI Taxonomy" id="69332"/>
    <lineage>
        <taxon>Eukaryota</taxon>
        <taxon>Viridiplantae</taxon>
        <taxon>Streptophyta</taxon>
        <taxon>Charophyceae</taxon>
        <taxon>Charales</taxon>
        <taxon>Characeae</taxon>
        <taxon>Chara</taxon>
    </lineage>
</organism>
<proteinExistence type="predicted"/>
<feature type="compositionally biased region" description="Basic and acidic residues" evidence="2">
    <location>
        <begin position="1"/>
        <end position="46"/>
    </location>
</feature>
<feature type="region of interest" description="Disordered" evidence="2">
    <location>
        <begin position="336"/>
        <end position="378"/>
    </location>
</feature>
<feature type="region of interest" description="Disordered" evidence="2">
    <location>
        <begin position="1"/>
        <end position="47"/>
    </location>
</feature>
<accession>A0A388KRT8</accession>
<reference evidence="3 4" key="1">
    <citation type="journal article" date="2018" name="Cell">
        <title>The Chara Genome: Secondary Complexity and Implications for Plant Terrestrialization.</title>
        <authorList>
            <person name="Nishiyama T."/>
            <person name="Sakayama H."/>
            <person name="Vries J.D."/>
            <person name="Buschmann H."/>
            <person name="Saint-Marcoux D."/>
            <person name="Ullrich K.K."/>
            <person name="Haas F.B."/>
            <person name="Vanderstraeten L."/>
            <person name="Becker D."/>
            <person name="Lang D."/>
            <person name="Vosolsobe S."/>
            <person name="Rombauts S."/>
            <person name="Wilhelmsson P.K.I."/>
            <person name="Janitza P."/>
            <person name="Kern R."/>
            <person name="Heyl A."/>
            <person name="Rumpler F."/>
            <person name="Villalobos L.I.A.C."/>
            <person name="Clay J.M."/>
            <person name="Skokan R."/>
            <person name="Toyoda A."/>
            <person name="Suzuki Y."/>
            <person name="Kagoshima H."/>
            <person name="Schijlen E."/>
            <person name="Tajeshwar N."/>
            <person name="Catarino B."/>
            <person name="Hetherington A.J."/>
            <person name="Saltykova A."/>
            <person name="Bonnot C."/>
            <person name="Breuninger H."/>
            <person name="Symeonidi A."/>
            <person name="Radhakrishnan G.V."/>
            <person name="Van Nieuwerburgh F."/>
            <person name="Deforce D."/>
            <person name="Chang C."/>
            <person name="Karol K.G."/>
            <person name="Hedrich R."/>
            <person name="Ulvskov P."/>
            <person name="Glockner G."/>
            <person name="Delwiche C.F."/>
            <person name="Petrasek J."/>
            <person name="Van de Peer Y."/>
            <person name="Friml J."/>
            <person name="Beilby M."/>
            <person name="Dolan L."/>
            <person name="Kohara Y."/>
            <person name="Sugano S."/>
            <person name="Fujiyama A."/>
            <person name="Delaux P.-M."/>
            <person name="Quint M."/>
            <person name="TheiBen G."/>
            <person name="Hagemann M."/>
            <person name="Harholt J."/>
            <person name="Dunand C."/>
            <person name="Zachgo S."/>
            <person name="Langdale J."/>
            <person name="Maumus F."/>
            <person name="Straeten D.V.D."/>
            <person name="Gould S.B."/>
            <person name="Rensing S.A."/>
        </authorList>
    </citation>
    <scope>NUCLEOTIDE SEQUENCE [LARGE SCALE GENOMIC DNA]</scope>
    <source>
        <strain evidence="3 4">S276</strain>
    </source>
</reference>
<evidence type="ECO:0000256" key="2">
    <source>
        <dbReference type="SAM" id="MobiDB-lite"/>
    </source>
</evidence>
<keyword evidence="4" id="KW-1185">Reference proteome</keyword>
<evidence type="ECO:0000313" key="3">
    <source>
        <dbReference type="EMBL" id="GBG72780.1"/>
    </source>
</evidence>
<name>A0A388KRT8_CHABU</name>
<evidence type="ECO:0000256" key="1">
    <source>
        <dbReference type="SAM" id="Coils"/>
    </source>
</evidence>
<evidence type="ECO:0000313" key="4">
    <source>
        <dbReference type="Proteomes" id="UP000265515"/>
    </source>
</evidence>
<feature type="coiled-coil region" evidence="1">
    <location>
        <begin position="197"/>
        <end position="249"/>
    </location>
</feature>
<sequence>MKVRHDAEEEKERNRKDDEEKAKKEKEEEERRLQDRKEHEAFHREMAVTMNSKLDRVCEVLKESKGKDCDTVEKLHAEVDELRRCRVATASVAPVTVSKVPERELIDQLLHEQEELKKRLASISLTDQRVAAMEGELVGLRKERDGAVVKADAWMNQALQPDNKRGSIVLPTPPSIPRVRRRFSPVQSVFKSPSAALRQATDDLREMSNRHQEEVDALKELRARDLNQAREAEQEAQRLKDALAKKDKVVQPTPRSEFRSKLDDVAAAKGTSARKKVVARTDEQDVTLNNREAFMKDARKSLRRMKMDEVKALCAREGITYSTLDVAKEELVKKRTAQAFGSSSGGSKNDVLTIDEGSEDVAGSGSGGKAADDEAVSS</sequence>
<keyword evidence="1" id="KW-0175">Coiled coil</keyword>